<protein>
    <submittedName>
        <fullName evidence="2">Uncharacterized protein</fullName>
    </submittedName>
</protein>
<sequence>MIILADEILEDFFDHGFAQSFQLVEKVVEKQRSLGREIFDSLFATGAKFAINKTTPQLPTNNNNEKVPVSSDGLTTSSAKSMVSVSSSSQLSNSSLTDFADHDDVITSNKTKSVAEKNDNKSGDHELASTDDSARKDKVDIAADDSKVDPGTASGDHGDHGDDEDDDEIKDSENLFGMPDEDEDDEDADVLEEVEKLLQQYNDGDEEE</sequence>
<dbReference type="EMBL" id="MCGE01000007">
    <property type="protein sequence ID" value="ORZ19732.1"/>
    <property type="molecule type" value="Genomic_DNA"/>
</dbReference>
<gene>
    <name evidence="2" type="ORF">BCR42DRAFT_222890</name>
</gene>
<organism evidence="2 3">
    <name type="scientific">Absidia repens</name>
    <dbReference type="NCBI Taxonomy" id="90262"/>
    <lineage>
        <taxon>Eukaryota</taxon>
        <taxon>Fungi</taxon>
        <taxon>Fungi incertae sedis</taxon>
        <taxon>Mucoromycota</taxon>
        <taxon>Mucoromycotina</taxon>
        <taxon>Mucoromycetes</taxon>
        <taxon>Mucorales</taxon>
        <taxon>Cunninghamellaceae</taxon>
        <taxon>Absidia</taxon>
    </lineage>
</organism>
<accession>A0A1X2INZ9</accession>
<dbReference type="Proteomes" id="UP000193560">
    <property type="component" value="Unassembled WGS sequence"/>
</dbReference>
<dbReference type="AlphaFoldDB" id="A0A1X2INZ9"/>
<proteinExistence type="predicted"/>
<evidence type="ECO:0000313" key="2">
    <source>
        <dbReference type="EMBL" id="ORZ19732.1"/>
    </source>
</evidence>
<feature type="compositionally biased region" description="Basic and acidic residues" evidence="1">
    <location>
        <begin position="113"/>
        <end position="148"/>
    </location>
</feature>
<reference evidence="2 3" key="1">
    <citation type="submission" date="2016-07" db="EMBL/GenBank/DDBJ databases">
        <title>Pervasive Adenine N6-methylation of Active Genes in Fungi.</title>
        <authorList>
            <consortium name="DOE Joint Genome Institute"/>
            <person name="Mondo S.J."/>
            <person name="Dannebaum R.O."/>
            <person name="Kuo R.C."/>
            <person name="Labutti K."/>
            <person name="Haridas S."/>
            <person name="Kuo A."/>
            <person name="Salamov A."/>
            <person name="Ahrendt S.R."/>
            <person name="Lipzen A."/>
            <person name="Sullivan W."/>
            <person name="Andreopoulos W.B."/>
            <person name="Clum A."/>
            <person name="Lindquist E."/>
            <person name="Daum C."/>
            <person name="Ramamoorthy G.K."/>
            <person name="Gryganskyi A."/>
            <person name="Culley D."/>
            <person name="Magnuson J.K."/>
            <person name="James T.Y."/>
            <person name="O'Malley M.A."/>
            <person name="Stajich J.E."/>
            <person name="Spatafora J.W."/>
            <person name="Visel A."/>
            <person name="Grigoriev I.V."/>
        </authorList>
    </citation>
    <scope>NUCLEOTIDE SEQUENCE [LARGE SCALE GENOMIC DNA]</scope>
    <source>
        <strain evidence="2 3">NRRL 1336</strain>
    </source>
</reference>
<keyword evidence="3" id="KW-1185">Reference proteome</keyword>
<dbReference type="STRING" id="90262.A0A1X2INZ9"/>
<feature type="compositionally biased region" description="Polar residues" evidence="1">
    <location>
        <begin position="54"/>
        <end position="65"/>
    </location>
</feature>
<evidence type="ECO:0000256" key="1">
    <source>
        <dbReference type="SAM" id="MobiDB-lite"/>
    </source>
</evidence>
<evidence type="ECO:0000313" key="3">
    <source>
        <dbReference type="Proteomes" id="UP000193560"/>
    </source>
</evidence>
<feature type="compositionally biased region" description="Acidic residues" evidence="1">
    <location>
        <begin position="161"/>
        <end position="170"/>
    </location>
</feature>
<feature type="region of interest" description="Disordered" evidence="1">
    <location>
        <begin position="54"/>
        <end position="76"/>
    </location>
</feature>
<dbReference type="OrthoDB" id="17687at2759"/>
<feature type="region of interest" description="Disordered" evidence="1">
    <location>
        <begin position="110"/>
        <end position="188"/>
    </location>
</feature>
<feature type="compositionally biased region" description="Acidic residues" evidence="1">
    <location>
        <begin position="179"/>
        <end position="188"/>
    </location>
</feature>
<comment type="caution">
    <text evidence="2">The sequence shown here is derived from an EMBL/GenBank/DDBJ whole genome shotgun (WGS) entry which is preliminary data.</text>
</comment>
<name>A0A1X2INZ9_9FUNG</name>